<dbReference type="PROSITE" id="PS51384">
    <property type="entry name" value="FAD_FR"/>
    <property type="match status" value="1"/>
</dbReference>
<feature type="domain" description="FAD-binding FR-type" evidence="2">
    <location>
        <begin position="342"/>
        <end position="454"/>
    </location>
</feature>
<dbReference type="InterPro" id="IPR008333">
    <property type="entry name" value="Cbr1-like_FAD-bd_dom"/>
</dbReference>
<evidence type="ECO:0000313" key="3">
    <source>
        <dbReference type="EMBL" id="CAD8349007.1"/>
    </source>
</evidence>
<evidence type="ECO:0000259" key="2">
    <source>
        <dbReference type="PROSITE" id="PS51384"/>
    </source>
</evidence>
<dbReference type="Pfam" id="PF00970">
    <property type="entry name" value="FAD_binding_6"/>
    <property type="match status" value="1"/>
</dbReference>
<dbReference type="PANTHER" id="PTHR42815">
    <property type="entry name" value="FAD-BINDING, PUTATIVE (AFU_ORTHOLOGUE AFUA_6G07600)-RELATED"/>
    <property type="match status" value="1"/>
</dbReference>
<dbReference type="Gene3D" id="3.40.50.80">
    <property type="entry name" value="Nucleotide-binding domain of ferredoxin-NADP reductase (FNR) module"/>
    <property type="match status" value="1"/>
</dbReference>
<dbReference type="GO" id="GO:0016491">
    <property type="term" value="F:oxidoreductase activity"/>
    <property type="evidence" value="ECO:0007669"/>
    <property type="project" value="UniProtKB-KW"/>
</dbReference>
<dbReference type="InterPro" id="IPR012349">
    <property type="entry name" value="Split_barrel_FMN-bd"/>
</dbReference>
<dbReference type="InterPro" id="IPR039261">
    <property type="entry name" value="FNR_nucleotide-bd"/>
</dbReference>
<dbReference type="Gene3D" id="2.40.30.10">
    <property type="entry name" value="Translation factors"/>
    <property type="match status" value="1"/>
</dbReference>
<gene>
    <name evidence="3" type="ORF">PBAH0796_LOCUS4746</name>
</gene>
<dbReference type="PANTHER" id="PTHR42815:SF2">
    <property type="entry name" value="FAD-BINDING, PUTATIVE (AFU_ORTHOLOGUE AFUA_6G07600)-RELATED"/>
    <property type="match status" value="1"/>
</dbReference>
<dbReference type="InterPro" id="IPR017927">
    <property type="entry name" value="FAD-bd_FR_type"/>
</dbReference>
<dbReference type="InterPro" id="IPR013121">
    <property type="entry name" value="Fe_red_NAD-bd_6"/>
</dbReference>
<accession>A0A7R9ZZV6</accession>
<name>A0A7R9ZZV6_9DINO</name>
<keyword evidence="1" id="KW-0560">Oxidoreductase</keyword>
<dbReference type="InterPro" id="IPR017938">
    <property type="entry name" value="Riboflavin_synthase-like_b-brl"/>
</dbReference>
<dbReference type="Pfam" id="PF08030">
    <property type="entry name" value="NAD_binding_6"/>
    <property type="match status" value="1"/>
</dbReference>
<sequence length="624" mass="66786">MRRTMSQLMANASLIPGQDKLGVFHAGELYVQNRVGSAGSAAGLGADMISPRIDPRAAGIFEVCPHLFVASVQQLDDGSMKVWASALFGKPGFASVHQDFRHLEIETRIAAGDPLAGNIGVGAPLASLAISFEHRARYRINGRVVAATQDSVMLESLEAFPNCPKYIAARSWTVLAESPRAFEAAASPMKPRLEGKAMALMRAADTFFLATSHLERGADLSHRGGKPGFVRVSEDGSEVFWADYAGNGMFQSLGNIVSSGIAGVLFVDWASGSTLQISGKALVEWRDAGETKLDDSTRIVRLFVESCIWTQRQLPIKYYLPSDGASPFNVLLSGEGASDSEESLVTAQLVAMKPESASAKSFWFMPEGDAELLSRLANHRPGEYVTFELEISEKRVVRTWTISSAPASISGSEGLFSITVKREDSGLASRYLHDKVEVGQSFRVIGVGGGAAMSLFQKWNLPAVQKRDVAELLNGTTKHVLFLAGGIGITPMMSNLRALHLLISSSGSAAFDLPKIYMVLATRDLNAAPFVEDLLLLRKLGLLAGLCLAVSGTVSPASGLPASAGEVDLHSGHLTLEMLKRVIPEDGELSVYLCGPTGLMKASELMLADLQIPSGQIHSESFAF</sequence>
<dbReference type="EMBL" id="HBEG01008017">
    <property type="protein sequence ID" value="CAD8349007.1"/>
    <property type="molecule type" value="Transcribed_RNA"/>
</dbReference>
<dbReference type="Gene3D" id="2.30.110.10">
    <property type="entry name" value="Electron Transport, Fmn-binding Protein, Chain A"/>
    <property type="match status" value="1"/>
</dbReference>
<dbReference type="SUPFAM" id="SSF63380">
    <property type="entry name" value="Riboflavin synthase domain-like"/>
    <property type="match status" value="1"/>
</dbReference>
<dbReference type="SUPFAM" id="SSF52343">
    <property type="entry name" value="Ferredoxin reductase-like, C-terminal NADP-linked domain"/>
    <property type="match status" value="1"/>
</dbReference>
<evidence type="ECO:0000256" key="1">
    <source>
        <dbReference type="ARBA" id="ARBA00023002"/>
    </source>
</evidence>
<reference evidence="3" key="1">
    <citation type="submission" date="2021-01" db="EMBL/GenBank/DDBJ databases">
        <authorList>
            <person name="Corre E."/>
            <person name="Pelletier E."/>
            <person name="Niang G."/>
            <person name="Scheremetjew M."/>
            <person name="Finn R."/>
            <person name="Kale V."/>
            <person name="Holt S."/>
            <person name="Cochrane G."/>
            <person name="Meng A."/>
            <person name="Brown T."/>
            <person name="Cohen L."/>
        </authorList>
    </citation>
    <scope>NUCLEOTIDE SEQUENCE</scope>
    <source>
        <strain evidence="3">Pbaha01</strain>
    </source>
</reference>
<dbReference type="AlphaFoldDB" id="A0A7R9ZZV6"/>
<proteinExistence type="predicted"/>
<protein>
    <recommendedName>
        <fullName evidence="2">FAD-binding FR-type domain-containing protein</fullName>
    </recommendedName>
</protein>
<organism evidence="3">
    <name type="scientific">Pyrodinium bahamense</name>
    <dbReference type="NCBI Taxonomy" id="73915"/>
    <lineage>
        <taxon>Eukaryota</taxon>
        <taxon>Sar</taxon>
        <taxon>Alveolata</taxon>
        <taxon>Dinophyceae</taxon>
        <taxon>Gonyaulacales</taxon>
        <taxon>Pyrocystaceae</taxon>
        <taxon>Pyrodinium</taxon>
    </lineage>
</organism>